<evidence type="ECO:0000313" key="1">
    <source>
        <dbReference type="EMBL" id="CAC33014.1"/>
    </source>
</evidence>
<name>Q9AXC6_ANTHI</name>
<reference evidence="1" key="1">
    <citation type="journal article" date="2002" name="Plant Mol. Biol.">
        <title>An F-box gene linked to the self-incompatibility (S) locus of Antirrhinum is expressed specifically in pollen and tapetum.</title>
        <authorList>
            <person name="Lai Z."/>
            <person name="Ma W."/>
            <person name="Han B."/>
            <person name="Liang L."/>
            <person name="Zhang Y."/>
            <person name="Hong G."/>
            <person name="Xue Y."/>
        </authorList>
    </citation>
    <scope>NUCLEOTIDE SEQUENCE</scope>
    <source>
        <tissue evidence="1">Leaf</tissue>
    </source>
</reference>
<dbReference type="AlphaFoldDB" id="Q9AXC6"/>
<proteinExistence type="predicted"/>
<dbReference type="EMBL" id="AJ300474">
    <property type="protein sequence ID" value="CAC33014.1"/>
    <property type="molecule type" value="Genomic_DNA"/>
</dbReference>
<sequence>MRRPKVSIQNLLRECDPIGSQPISQKSPRVQEELRSHTIAAAKYYHCAQEFLEMSSNSENLIPMPYFDNSRFNLVEAMERYEKLKKKKFIREVTNTQACILYIIDRGGLLNQGKTIWEQMLRYMNEMEENDVLFDGLNTKLCEVAGVGSAISDSILQPLEELDENFVGDYAQM</sequence>
<organism evidence="1">
    <name type="scientific">Antirrhinum hispanicum</name>
    <name type="common">Snapdragon</name>
    <name type="synonym">Antirrhinum glutinosum</name>
    <dbReference type="NCBI Taxonomy" id="49039"/>
    <lineage>
        <taxon>Eukaryota</taxon>
        <taxon>Viridiplantae</taxon>
        <taxon>Streptophyta</taxon>
        <taxon>Embryophyta</taxon>
        <taxon>Tracheophyta</taxon>
        <taxon>Spermatophyta</taxon>
        <taxon>Magnoliopsida</taxon>
        <taxon>eudicotyledons</taxon>
        <taxon>Gunneridae</taxon>
        <taxon>Pentapetalae</taxon>
        <taxon>asterids</taxon>
        <taxon>lamiids</taxon>
        <taxon>Lamiales</taxon>
        <taxon>Plantaginaceae</taxon>
        <taxon>Antirrhineae</taxon>
        <taxon>Antirrhinum</taxon>
    </lineage>
</organism>
<accession>Q9AXC6</accession>
<protein>
    <submittedName>
        <fullName evidence="1">Uncharacterized protein</fullName>
    </submittedName>
</protein>